<dbReference type="InterPro" id="IPR016181">
    <property type="entry name" value="Acyl_CoA_acyltransferase"/>
</dbReference>
<organism evidence="3 4">
    <name type="scientific">Chryseobacterium arachidis</name>
    <dbReference type="NCBI Taxonomy" id="1416778"/>
    <lineage>
        <taxon>Bacteria</taxon>
        <taxon>Pseudomonadati</taxon>
        <taxon>Bacteroidota</taxon>
        <taxon>Flavobacteriia</taxon>
        <taxon>Flavobacteriales</taxon>
        <taxon>Weeksellaceae</taxon>
        <taxon>Chryseobacterium group</taxon>
        <taxon>Chryseobacterium</taxon>
    </lineage>
</organism>
<dbReference type="STRING" id="1416778.SAMN05443633_1282"/>
<dbReference type="PANTHER" id="PTHR13947">
    <property type="entry name" value="GNAT FAMILY N-ACETYLTRANSFERASE"/>
    <property type="match status" value="1"/>
</dbReference>
<dbReference type="EMBL" id="FQUT01000028">
    <property type="protein sequence ID" value="SHG82089.1"/>
    <property type="molecule type" value="Genomic_DNA"/>
</dbReference>
<dbReference type="CDD" id="cd04301">
    <property type="entry name" value="NAT_SF"/>
    <property type="match status" value="1"/>
</dbReference>
<dbReference type="OrthoDB" id="9792929at2"/>
<dbReference type="Proteomes" id="UP000184518">
    <property type="component" value="Unassembled WGS sequence"/>
</dbReference>
<dbReference type="RefSeq" id="WP_072964267.1">
    <property type="nucleotide sequence ID" value="NZ_FQUT01000028.1"/>
</dbReference>
<gene>
    <name evidence="3" type="ORF">SAMN05443633_1282</name>
</gene>
<proteinExistence type="predicted"/>
<evidence type="ECO:0000313" key="4">
    <source>
        <dbReference type="Proteomes" id="UP000184518"/>
    </source>
</evidence>
<dbReference type="PROSITE" id="PS51186">
    <property type="entry name" value="GNAT"/>
    <property type="match status" value="1"/>
</dbReference>
<accession>A0A1M5MYT1</accession>
<dbReference type="Gene3D" id="3.40.630.30">
    <property type="match status" value="1"/>
</dbReference>
<evidence type="ECO:0000256" key="1">
    <source>
        <dbReference type="ARBA" id="ARBA00022679"/>
    </source>
</evidence>
<keyword evidence="3" id="KW-0689">Ribosomal protein</keyword>
<evidence type="ECO:0000313" key="3">
    <source>
        <dbReference type="EMBL" id="SHG82089.1"/>
    </source>
</evidence>
<evidence type="ECO:0000259" key="2">
    <source>
        <dbReference type="PROSITE" id="PS51186"/>
    </source>
</evidence>
<keyword evidence="4" id="KW-1185">Reference proteome</keyword>
<keyword evidence="3" id="KW-0687">Ribonucleoprotein</keyword>
<dbReference type="SUPFAM" id="SSF55729">
    <property type="entry name" value="Acyl-CoA N-acyltransferases (Nat)"/>
    <property type="match status" value="1"/>
</dbReference>
<dbReference type="PANTHER" id="PTHR13947:SF37">
    <property type="entry name" value="LD18367P"/>
    <property type="match status" value="1"/>
</dbReference>
<dbReference type="InterPro" id="IPR050769">
    <property type="entry name" value="NAT_camello-type"/>
</dbReference>
<dbReference type="InterPro" id="IPR000182">
    <property type="entry name" value="GNAT_dom"/>
</dbReference>
<dbReference type="GO" id="GO:0005840">
    <property type="term" value="C:ribosome"/>
    <property type="evidence" value="ECO:0007669"/>
    <property type="project" value="UniProtKB-KW"/>
</dbReference>
<reference evidence="4" key="1">
    <citation type="submission" date="2016-11" db="EMBL/GenBank/DDBJ databases">
        <authorList>
            <person name="Varghese N."/>
            <person name="Submissions S."/>
        </authorList>
    </citation>
    <scope>NUCLEOTIDE SEQUENCE [LARGE SCALE GENOMIC DNA]</scope>
    <source>
        <strain evidence="4">DSM 27619</strain>
    </source>
</reference>
<feature type="domain" description="N-acetyltransferase" evidence="2">
    <location>
        <begin position="1"/>
        <end position="148"/>
    </location>
</feature>
<dbReference type="AlphaFoldDB" id="A0A1M5MYT1"/>
<dbReference type="GO" id="GO:0008080">
    <property type="term" value="F:N-acetyltransferase activity"/>
    <property type="evidence" value="ECO:0007669"/>
    <property type="project" value="InterPro"/>
</dbReference>
<dbReference type="Pfam" id="PF00583">
    <property type="entry name" value="Acetyltransf_1"/>
    <property type="match status" value="1"/>
</dbReference>
<name>A0A1M5MYT1_9FLAO</name>
<protein>
    <submittedName>
        <fullName evidence="3">Ribosomal protein S18 acetylase RimI</fullName>
    </submittedName>
</protein>
<keyword evidence="1" id="KW-0808">Transferase</keyword>
<sequence>MRILRATADHLAELAQLFAEYRVFYEQPMEYSRSYDFLKERIEKNESVIFIAVSDEKICGFTQLYPSFTSVGTEKIWVLNDIFVNPEYRKRGIAESLIEEVLAYSETSDRGKVVLSTSYYNLKAQKLYEKLGFTKTEFHTYVKYIESK</sequence>